<dbReference type="Gene3D" id="3.40.50.300">
    <property type="entry name" value="P-loop containing nucleotide triphosphate hydrolases"/>
    <property type="match status" value="2"/>
</dbReference>
<evidence type="ECO:0000259" key="2">
    <source>
        <dbReference type="PROSITE" id="PS51192"/>
    </source>
</evidence>
<dbReference type="GO" id="GO:0016787">
    <property type="term" value="F:hydrolase activity"/>
    <property type="evidence" value="ECO:0007669"/>
    <property type="project" value="UniProtKB-KW"/>
</dbReference>
<keyword evidence="3" id="KW-0547">Nucleotide-binding</keyword>
<reference evidence="3" key="1">
    <citation type="submission" date="2018-10" db="EMBL/GenBank/DDBJ databases">
        <title>Hidden diversity of soil giant viruses.</title>
        <authorList>
            <person name="Schulz F."/>
            <person name="Alteio L."/>
            <person name="Goudeau D."/>
            <person name="Ryan E.M."/>
            <person name="Malmstrom R.R."/>
            <person name="Blanchard J."/>
            <person name="Woyke T."/>
        </authorList>
    </citation>
    <scope>NUCLEOTIDE SEQUENCE</scope>
    <source>
        <strain evidence="3">FNV1</strain>
    </source>
</reference>
<dbReference type="PROSITE" id="PS51192">
    <property type="entry name" value="HELICASE_ATP_BIND_1"/>
    <property type="match status" value="1"/>
</dbReference>
<dbReference type="GO" id="GO:0005524">
    <property type="term" value="F:ATP binding"/>
    <property type="evidence" value="ECO:0007669"/>
    <property type="project" value="InterPro"/>
</dbReference>
<sequence>MYKQTDSSYVDLKVNGRLFPSWIMTNFKKYTLPEIMQKEGEDPCKMTQTKQELHKYQQFLAAYLDYRSPYKDILIYHGLGSGKTASAINIYNMLYMYTPAWNVYILIKASLEDDPWLKDIKSWLKKDDYAERFANIVFIHYDSPFADRDFIKAKQLSDSSKKNMYIIDECHLFINNVYNNIASKVGRRAHTIYDYILQEKKEDDSTRVLLLSGTPAVNNPFELVLIFNLLRPGIFPSSENVFNEMYIAADGYGMNETRRNMFQRRILGLVSYYIGATSDLFASQKTSYKTLKMDKYHDDVYEHFDYIEEQMDKASRKFRSKGKQKFGTYRSYTRQACDFVFPHIDDKVNGENRPRPSKFRISDREEIMIEEGKTRVLKEKTDDKTKLINISDYLAAINAFIASISYYFDGKKADDTQSGNTLEKDIEAFKTIYKFKFSTFWEQHKTKSSLLSAMYSCSCKMVAMIFYSLRSAGPLIMFSNYVHMEGLDVLKIYLKYFGFRDFNDRLSVDYYRYTEYHGDIDRPTRKHNQHAFNEPDNVDGKSIKIILLGPASTEGLSLMSVRQIHILDPYWTEVRIKQLIGRGIRMCSHKFLPIKERHVDIFRYSAQRLKISKATADEFIMTLARNKQHLIDTFLQTLKEVAVDCELFAAHNKINDNYKCFKFNETSLFDKQIAPAFNDLELQDLKLDNGLNSTKSVVKRIKVIKIKAVKKISAVDNADEDTETQITNKTEQIDAPDIYSDELFYWFDKDTGNVYEYTLGYLIGRVHIDVNKIPHKLDKDTYIIDRLIPIPMIKHRT</sequence>
<dbReference type="Pfam" id="PF00271">
    <property type="entry name" value="Helicase_C"/>
    <property type="match status" value="1"/>
</dbReference>
<organism evidence="3">
    <name type="scientific">Faunusvirus sp</name>
    <dbReference type="NCBI Taxonomy" id="2487766"/>
    <lineage>
        <taxon>Viruses</taxon>
        <taxon>Varidnaviria</taxon>
        <taxon>Bamfordvirae</taxon>
        <taxon>Nucleocytoviricota</taxon>
        <taxon>Megaviricetes</taxon>
        <taxon>Imitervirales</taxon>
        <taxon>Mimiviridae</taxon>
    </lineage>
</organism>
<dbReference type="Pfam" id="PF00176">
    <property type="entry name" value="SNF2-rel_dom"/>
    <property type="match status" value="1"/>
</dbReference>
<evidence type="ECO:0000313" key="3">
    <source>
        <dbReference type="EMBL" id="AYV79500.1"/>
    </source>
</evidence>
<dbReference type="InterPro" id="IPR001650">
    <property type="entry name" value="Helicase_C-like"/>
</dbReference>
<dbReference type="InterPro" id="IPR014001">
    <property type="entry name" value="Helicase_ATP-bd"/>
</dbReference>
<dbReference type="PANTHER" id="PTHR45766:SF6">
    <property type="entry name" value="SWI_SNF-RELATED MATRIX-ASSOCIATED ACTIN-DEPENDENT REGULATOR OF CHROMATIN SUBFAMILY A-LIKE PROTEIN 1"/>
    <property type="match status" value="1"/>
</dbReference>
<keyword evidence="3" id="KW-0067">ATP-binding</keyword>
<dbReference type="EMBL" id="MK072149">
    <property type="protein sequence ID" value="AYV79500.1"/>
    <property type="molecule type" value="Genomic_DNA"/>
</dbReference>
<protein>
    <submittedName>
        <fullName evidence="3">DEAD/SNF2-like helicase</fullName>
    </submittedName>
</protein>
<dbReference type="InterPro" id="IPR000330">
    <property type="entry name" value="SNF2_N"/>
</dbReference>
<proteinExistence type="predicted"/>
<dbReference type="GO" id="GO:0006281">
    <property type="term" value="P:DNA repair"/>
    <property type="evidence" value="ECO:0007669"/>
    <property type="project" value="TreeGrafter"/>
</dbReference>
<gene>
    <name evidence="3" type="ORF">Faunusvirus18_5</name>
</gene>
<dbReference type="PANTHER" id="PTHR45766">
    <property type="entry name" value="DNA ANNEALING HELICASE AND ENDONUCLEASE ZRANB3 FAMILY MEMBER"/>
    <property type="match status" value="1"/>
</dbReference>
<keyword evidence="3" id="KW-0347">Helicase</keyword>
<dbReference type="InterPro" id="IPR027417">
    <property type="entry name" value="P-loop_NTPase"/>
</dbReference>
<name>A0A3G4ZXB9_9VIRU</name>
<dbReference type="GO" id="GO:0031297">
    <property type="term" value="P:replication fork processing"/>
    <property type="evidence" value="ECO:0007669"/>
    <property type="project" value="TreeGrafter"/>
</dbReference>
<feature type="domain" description="Helicase ATP-binding" evidence="2">
    <location>
        <begin position="64"/>
        <end position="233"/>
    </location>
</feature>
<dbReference type="GO" id="GO:0004386">
    <property type="term" value="F:helicase activity"/>
    <property type="evidence" value="ECO:0007669"/>
    <property type="project" value="UniProtKB-KW"/>
</dbReference>
<dbReference type="SMART" id="SM00487">
    <property type="entry name" value="DEXDc"/>
    <property type="match status" value="1"/>
</dbReference>
<accession>A0A3G4ZXB9</accession>
<keyword evidence="1" id="KW-0378">Hydrolase</keyword>
<dbReference type="SUPFAM" id="SSF52540">
    <property type="entry name" value="P-loop containing nucleoside triphosphate hydrolases"/>
    <property type="match status" value="2"/>
</dbReference>
<evidence type="ECO:0000256" key="1">
    <source>
        <dbReference type="ARBA" id="ARBA00022801"/>
    </source>
</evidence>